<dbReference type="EMBL" id="CAJZBQ010000053">
    <property type="protein sequence ID" value="CAG9331185.1"/>
    <property type="molecule type" value="Genomic_DNA"/>
</dbReference>
<dbReference type="AlphaFoldDB" id="A0AAU9JWH3"/>
<evidence type="ECO:0000313" key="3">
    <source>
        <dbReference type="Proteomes" id="UP001162131"/>
    </source>
</evidence>
<accession>A0AAU9JWH3</accession>
<evidence type="ECO:0000313" key="2">
    <source>
        <dbReference type="EMBL" id="CAG9331185.1"/>
    </source>
</evidence>
<proteinExistence type="predicted"/>
<organism evidence="2 3">
    <name type="scientific">Blepharisma stoltei</name>
    <dbReference type="NCBI Taxonomy" id="1481888"/>
    <lineage>
        <taxon>Eukaryota</taxon>
        <taxon>Sar</taxon>
        <taxon>Alveolata</taxon>
        <taxon>Ciliophora</taxon>
        <taxon>Postciliodesmatophora</taxon>
        <taxon>Heterotrichea</taxon>
        <taxon>Heterotrichida</taxon>
        <taxon>Blepharismidae</taxon>
        <taxon>Blepharisma</taxon>
    </lineage>
</organism>
<evidence type="ECO:0000256" key="1">
    <source>
        <dbReference type="SAM" id="MobiDB-lite"/>
    </source>
</evidence>
<name>A0AAU9JWH3_9CILI</name>
<dbReference type="Proteomes" id="UP001162131">
    <property type="component" value="Unassembled WGS sequence"/>
</dbReference>
<keyword evidence="3" id="KW-1185">Reference proteome</keyword>
<comment type="caution">
    <text evidence="2">The sequence shown here is derived from an EMBL/GenBank/DDBJ whole genome shotgun (WGS) entry which is preliminary data.</text>
</comment>
<protein>
    <submittedName>
        <fullName evidence="2">Uncharacterized protein</fullName>
    </submittedName>
</protein>
<feature type="region of interest" description="Disordered" evidence="1">
    <location>
        <begin position="354"/>
        <end position="415"/>
    </location>
</feature>
<sequence>MEEYKKYYDLPLAIWPRSRTPSITSESCRKPVLDPVDCWNLSKGEGRKIPGVIKQIRAKQFRIKRREDFPKNSRPAEPSPFEHDKQIIRVQEQLKNIEKISSQPISHKKYPLLLDENRPLLIDAHNNYISQTKKPRKPESRPLAIITNNDLNSERLLQKQPITPSFQPKKTEMVFESTGGSDDFFTEEAQTVPTEMSFSEQYPEKDYNFPNSNLDTISNKKYLNMPLIIGTKSLTESGKKINLEDAYQIFPKIDSKIPREIKRIRARQFKNHRKDDDCKTCRSCTPSMDTNFIELDPQIVKIQEQLKNIEKINSENSRSNKKIAISNGDKSLFNNTCYDWKAKRLQFLKKGKSSSYNEDRPLAIDTNNDLKSQGKQPITPSFQSKTKDIKFESTGGSDTFLAEDANPAELSFSEEKPRISRIFHPKFA</sequence>
<gene>
    <name evidence="2" type="ORF">BSTOLATCC_MIC53263</name>
</gene>
<reference evidence="2" key="1">
    <citation type="submission" date="2021-09" db="EMBL/GenBank/DDBJ databases">
        <authorList>
            <consortium name="AG Swart"/>
            <person name="Singh M."/>
            <person name="Singh A."/>
            <person name="Seah K."/>
            <person name="Emmerich C."/>
        </authorList>
    </citation>
    <scope>NUCLEOTIDE SEQUENCE</scope>
    <source>
        <strain evidence="2">ATCC30299</strain>
    </source>
</reference>
<feature type="compositionally biased region" description="Polar residues" evidence="1">
    <location>
        <begin position="365"/>
        <end position="384"/>
    </location>
</feature>